<accession>A0A2B4RAS0</accession>
<organism evidence="2 3">
    <name type="scientific">Stylophora pistillata</name>
    <name type="common">Smooth cauliflower coral</name>
    <dbReference type="NCBI Taxonomy" id="50429"/>
    <lineage>
        <taxon>Eukaryota</taxon>
        <taxon>Metazoa</taxon>
        <taxon>Cnidaria</taxon>
        <taxon>Anthozoa</taxon>
        <taxon>Hexacorallia</taxon>
        <taxon>Scleractinia</taxon>
        <taxon>Astrocoeniina</taxon>
        <taxon>Pocilloporidae</taxon>
        <taxon>Stylophora</taxon>
    </lineage>
</organism>
<evidence type="ECO:0000256" key="1">
    <source>
        <dbReference type="SAM" id="MobiDB-lite"/>
    </source>
</evidence>
<comment type="caution">
    <text evidence="2">The sequence shown here is derived from an EMBL/GenBank/DDBJ whole genome shotgun (WGS) entry which is preliminary data.</text>
</comment>
<proteinExistence type="predicted"/>
<feature type="region of interest" description="Disordered" evidence="1">
    <location>
        <begin position="1"/>
        <end position="30"/>
    </location>
</feature>
<dbReference type="EMBL" id="LSMT01000935">
    <property type="protein sequence ID" value="PFX13600.1"/>
    <property type="molecule type" value="Genomic_DNA"/>
</dbReference>
<reference evidence="3" key="1">
    <citation type="journal article" date="2017" name="bioRxiv">
        <title>Comparative analysis of the genomes of Stylophora pistillata and Acropora digitifera provides evidence for extensive differences between species of corals.</title>
        <authorList>
            <person name="Voolstra C.R."/>
            <person name="Li Y."/>
            <person name="Liew Y.J."/>
            <person name="Baumgarten S."/>
            <person name="Zoccola D."/>
            <person name="Flot J.-F."/>
            <person name="Tambutte S."/>
            <person name="Allemand D."/>
            <person name="Aranda M."/>
        </authorList>
    </citation>
    <scope>NUCLEOTIDE SEQUENCE [LARGE SCALE GENOMIC DNA]</scope>
</reference>
<dbReference type="Proteomes" id="UP000225706">
    <property type="component" value="Unassembled WGS sequence"/>
</dbReference>
<protein>
    <submittedName>
        <fullName evidence="2">Uncharacterized protein</fullName>
    </submittedName>
</protein>
<evidence type="ECO:0000313" key="3">
    <source>
        <dbReference type="Proteomes" id="UP000225706"/>
    </source>
</evidence>
<keyword evidence="3" id="KW-1185">Reference proteome</keyword>
<name>A0A2B4RAS0_STYPI</name>
<sequence length="255" mass="29125">MVRSINPELDCDNFDAPPATPSEPPAFDESSLMEPLATDSRPATFPIEFEIAVEDSTKRGRNKLVDSRGYTYNVKRRRGGNIDWQCTVRPKGKSQLPLYMLIQLLHEESRLTTLQIRMVSERKLCRLQRRSYRQLQAKIFSLWDQYENGQRSAKMATKFLNPLILLVLAIFYVQKPHHFSENTRESSNLNLVVTLGRKSSLHLGYEAFYQRVNSKISLNSSTSSNSGLLFLSILLLSGDIQPNPRDIHVGLVLNQ</sequence>
<gene>
    <name evidence="2" type="ORF">AWC38_SpisGene22298</name>
</gene>
<evidence type="ECO:0000313" key="2">
    <source>
        <dbReference type="EMBL" id="PFX13600.1"/>
    </source>
</evidence>
<dbReference type="AlphaFoldDB" id="A0A2B4RAS0"/>
<dbReference type="OrthoDB" id="5987313at2759"/>